<proteinExistence type="predicted"/>
<dbReference type="SUPFAM" id="SSF51126">
    <property type="entry name" value="Pectin lyase-like"/>
    <property type="match status" value="1"/>
</dbReference>
<dbReference type="EMBL" id="JAAVJR010000001">
    <property type="protein sequence ID" value="NJW51432.1"/>
    <property type="molecule type" value="Genomic_DNA"/>
</dbReference>
<dbReference type="Gene3D" id="2.160.20.10">
    <property type="entry name" value="Single-stranded right-handed beta-helix, Pectin lyase-like"/>
    <property type="match status" value="1"/>
</dbReference>
<feature type="signal peptide" evidence="1">
    <location>
        <begin position="1"/>
        <end position="21"/>
    </location>
</feature>
<dbReference type="RefSeq" id="WP_168136602.1">
    <property type="nucleotide sequence ID" value="NZ_JAAVJR010000001.1"/>
</dbReference>
<accession>A0ABX1CT22</accession>
<evidence type="ECO:0000256" key="1">
    <source>
        <dbReference type="SAM" id="SignalP"/>
    </source>
</evidence>
<evidence type="ECO:0008006" key="4">
    <source>
        <dbReference type="Google" id="ProtNLM"/>
    </source>
</evidence>
<reference evidence="2 3" key="1">
    <citation type="submission" date="2020-03" db="EMBL/GenBank/DDBJ databases">
        <title>Salinimicrobium sp. nov, isolated from SCS.</title>
        <authorList>
            <person name="Cao W.R."/>
        </authorList>
    </citation>
    <scope>NUCLEOTIDE SEQUENCE [LARGE SCALE GENOMIC DNA]</scope>
    <source>
        <strain evidence="3">J15B91</strain>
    </source>
</reference>
<dbReference type="InterPro" id="IPR059226">
    <property type="entry name" value="Choice_anch_Q_dom"/>
</dbReference>
<dbReference type="Proteomes" id="UP000703674">
    <property type="component" value="Unassembled WGS sequence"/>
</dbReference>
<keyword evidence="1" id="KW-0732">Signal</keyword>
<comment type="caution">
    <text evidence="2">The sequence shown here is derived from an EMBL/GenBank/DDBJ whole genome shotgun (WGS) entry which is preliminary data.</text>
</comment>
<feature type="chain" id="PRO_5047544095" description="Right handed beta helix region" evidence="1">
    <location>
        <begin position="22"/>
        <end position="513"/>
    </location>
</feature>
<dbReference type="InterPro" id="IPR012334">
    <property type="entry name" value="Pectin_lyas_fold"/>
</dbReference>
<sequence length="513" mass="57148">MRCVSAFLLMFLLVLWSSCRSDFESEEFSGKLKFSRDTVFLDTVFSNLSTSTYALKVYNLSNEDIHIPELGLKNGENSMYRLNVDGIPGKIFENIEILARDSIYIFIETTVSAATFEAEEFLYLDLLQFRSKNHVQEVPLVTLVKDAIFLFPAKDAQGFSETISIGENAEGKPQEVTGFYLPEQRLKFTANKAYVIYGYAAVPKDETLVVEAGARIHFHENSGILVPEGASIQVKGELSMNPAEMEKEVIFEGDRLQGAFAELPGQWGAIWLRPGSKNNLFQNTTIKNASVGILVEGNTNSLIPLQLHNVQIYNSAISGILAENADISGKNLVINRSGRASLHLTGGKHSFIHATIVNYWQQNFRDYPALFLENNTTEKAAPLEAAFYNSIIFGNEKKELGFNIDEEVEYDLRFSHSLIKFNSSGENAAWFDFSNENIYSGILINQEPLFINASENDLRLKELSAAIDRGAPEFGAQVPLDISGNDRTSAPDLGAYEFKEDAGIKKAARKSLF</sequence>
<protein>
    <recommendedName>
        <fullName evidence="4">Right handed beta helix region</fullName>
    </recommendedName>
</protein>
<name>A0ABX1CT22_9FLAO</name>
<evidence type="ECO:0000313" key="3">
    <source>
        <dbReference type="Proteomes" id="UP000703674"/>
    </source>
</evidence>
<organism evidence="2 3">
    <name type="scientific">Salinimicrobium oceani</name>
    <dbReference type="NCBI Taxonomy" id="2722702"/>
    <lineage>
        <taxon>Bacteria</taxon>
        <taxon>Pseudomonadati</taxon>
        <taxon>Bacteroidota</taxon>
        <taxon>Flavobacteriia</taxon>
        <taxon>Flavobacteriales</taxon>
        <taxon>Flavobacteriaceae</taxon>
        <taxon>Salinimicrobium</taxon>
    </lineage>
</organism>
<keyword evidence="3" id="KW-1185">Reference proteome</keyword>
<dbReference type="InterPro" id="IPR011050">
    <property type="entry name" value="Pectin_lyase_fold/virulence"/>
</dbReference>
<evidence type="ECO:0000313" key="2">
    <source>
        <dbReference type="EMBL" id="NJW51432.1"/>
    </source>
</evidence>
<gene>
    <name evidence="2" type="ORF">HC175_00710</name>
</gene>
<dbReference type="NCBIfam" id="NF041518">
    <property type="entry name" value="choice_anch_Q"/>
    <property type="match status" value="1"/>
</dbReference>
<dbReference type="PROSITE" id="PS51257">
    <property type="entry name" value="PROKAR_LIPOPROTEIN"/>
    <property type="match status" value="1"/>
</dbReference>